<name>A0A2I7RUF8_9CAUD</name>
<sequence>MWFRKLMVILLGLLVFPIVLLIFAIPWVGISIAVIYVLGYCYLDDKKRQKEKGS</sequence>
<evidence type="ECO:0000256" key="1">
    <source>
        <dbReference type="SAM" id="Phobius"/>
    </source>
</evidence>
<dbReference type="EMBL" id="MG592603">
    <property type="protein sequence ID" value="AUR97290.1"/>
    <property type="molecule type" value="Genomic_DNA"/>
</dbReference>
<keyword evidence="1" id="KW-0472">Membrane</keyword>
<reference evidence="2 3" key="1">
    <citation type="submission" date="2017-11" db="EMBL/GenBank/DDBJ databases">
        <title>A major lineage of nontailed dsDNA viruses as unrecognized killers of marine bacteria.</title>
        <authorList>
            <person name="Kauffman K.M."/>
            <person name="Hussain F.A."/>
            <person name="Yang J."/>
            <person name="Arevalo P."/>
            <person name="Brown J.M."/>
            <person name="Chang W.K."/>
            <person name="VanInsberghe D."/>
            <person name="Elsherbini J."/>
            <person name="Cutler M.B."/>
            <person name="Kelly L."/>
            <person name="Polz M.F."/>
        </authorList>
    </citation>
    <scope>NUCLEOTIDE SEQUENCE [LARGE SCALE GENOMIC DNA]</scope>
</reference>
<keyword evidence="3" id="KW-1185">Reference proteome</keyword>
<evidence type="ECO:0000313" key="2">
    <source>
        <dbReference type="EMBL" id="AUR97290.1"/>
    </source>
</evidence>
<keyword evidence="1" id="KW-0812">Transmembrane</keyword>
<gene>
    <name evidence="2" type="ORF">NVP1238A_41</name>
</gene>
<proteinExistence type="predicted"/>
<organism evidence="2 3">
    <name type="scientific">Vibrio phage 1.238.A._10N.261.52.F10</name>
    <dbReference type="NCBI Taxonomy" id="1881231"/>
    <lineage>
        <taxon>Viruses</taxon>
        <taxon>Duplodnaviria</taxon>
        <taxon>Heunggongvirae</taxon>
        <taxon>Uroviricota</taxon>
        <taxon>Caudoviricetes</taxon>
        <taxon>Schitoviridae</taxon>
        <taxon>Pariacacavirus</taxon>
        <taxon>Pariacacavirus 1238A</taxon>
    </lineage>
</organism>
<dbReference type="Proteomes" id="UP000269348">
    <property type="component" value="Segment"/>
</dbReference>
<accession>A0A2I7RUF8</accession>
<feature type="transmembrane region" description="Helical" evidence="1">
    <location>
        <begin position="6"/>
        <end position="39"/>
    </location>
</feature>
<keyword evidence="1" id="KW-1133">Transmembrane helix</keyword>
<protein>
    <submittedName>
        <fullName evidence="2">TMhelix containing protein</fullName>
    </submittedName>
</protein>
<evidence type="ECO:0000313" key="3">
    <source>
        <dbReference type="Proteomes" id="UP000269348"/>
    </source>
</evidence>